<organism evidence="4 5">
    <name type="scientific">Letharia columbiana</name>
    <dbReference type="NCBI Taxonomy" id="112416"/>
    <lineage>
        <taxon>Eukaryota</taxon>
        <taxon>Fungi</taxon>
        <taxon>Dikarya</taxon>
        <taxon>Ascomycota</taxon>
        <taxon>Pezizomycotina</taxon>
        <taxon>Lecanoromycetes</taxon>
        <taxon>OSLEUM clade</taxon>
        <taxon>Lecanoromycetidae</taxon>
        <taxon>Lecanorales</taxon>
        <taxon>Lecanorineae</taxon>
        <taxon>Parmeliaceae</taxon>
        <taxon>Letharia</taxon>
    </lineage>
</organism>
<dbReference type="RefSeq" id="XP_037166696.1">
    <property type="nucleotide sequence ID" value="XM_037306186.1"/>
</dbReference>
<accession>A0A8H6FYY8</accession>
<dbReference type="OrthoDB" id="5330160at2759"/>
<evidence type="ECO:0008006" key="6">
    <source>
        <dbReference type="Google" id="ProtNLM"/>
    </source>
</evidence>
<reference evidence="4 5" key="1">
    <citation type="journal article" date="2020" name="Genomics">
        <title>Complete, high-quality genomes from long-read metagenomic sequencing of two wolf lichen thalli reveals enigmatic genome architecture.</title>
        <authorList>
            <person name="McKenzie S.K."/>
            <person name="Walston R.F."/>
            <person name="Allen J.L."/>
        </authorList>
    </citation>
    <scope>NUCLEOTIDE SEQUENCE [LARGE SCALE GENOMIC DNA]</scope>
    <source>
        <strain evidence="4">WasteWater2</strain>
    </source>
</reference>
<dbReference type="EMBL" id="JACCJC010000014">
    <property type="protein sequence ID" value="KAF6237372.1"/>
    <property type="molecule type" value="Genomic_DNA"/>
</dbReference>
<dbReference type="AlphaFoldDB" id="A0A8H6FYY8"/>
<dbReference type="InterPro" id="IPR051414">
    <property type="entry name" value="Adenylate-forming_Reductase"/>
</dbReference>
<protein>
    <recommendedName>
        <fullName evidence="6">AMP-dependent synthetase/ligase domain-containing protein</fullName>
    </recommendedName>
</protein>
<feature type="region of interest" description="Disordered" evidence="3">
    <location>
        <begin position="186"/>
        <end position="211"/>
    </location>
</feature>
<proteinExistence type="predicted"/>
<keyword evidence="1" id="KW-0596">Phosphopantetheine</keyword>
<evidence type="ECO:0000313" key="4">
    <source>
        <dbReference type="EMBL" id="KAF6237372.1"/>
    </source>
</evidence>
<dbReference type="PANTHER" id="PTHR43439:SF2">
    <property type="entry name" value="ENZYME, PUTATIVE (JCVI)-RELATED"/>
    <property type="match status" value="1"/>
</dbReference>
<evidence type="ECO:0000256" key="2">
    <source>
        <dbReference type="ARBA" id="ARBA00022553"/>
    </source>
</evidence>
<dbReference type="GeneID" id="59285927"/>
<gene>
    <name evidence="4" type="ORF">HO173_004262</name>
</gene>
<evidence type="ECO:0000256" key="1">
    <source>
        <dbReference type="ARBA" id="ARBA00022450"/>
    </source>
</evidence>
<dbReference type="SUPFAM" id="SSF56801">
    <property type="entry name" value="Acetyl-CoA synthetase-like"/>
    <property type="match status" value="1"/>
</dbReference>
<keyword evidence="5" id="KW-1185">Reference proteome</keyword>
<keyword evidence="2" id="KW-0597">Phosphoprotein</keyword>
<dbReference type="InterPro" id="IPR042099">
    <property type="entry name" value="ANL_N_sf"/>
</dbReference>
<dbReference type="Gene3D" id="3.40.50.12780">
    <property type="entry name" value="N-terminal domain of ligase-like"/>
    <property type="match status" value="1"/>
</dbReference>
<name>A0A8H6FYY8_9LECA</name>
<comment type="caution">
    <text evidence="4">The sequence shown here is derived from an EMBL/GenBank/DDBJ whole genome shotgun (WGS) entry which is preliminary data.</text>
</comment>
<evidence type="ECO:0000256" key="3">
    <source>
        <dbReference type="SAM" id="MobiDB-lite"/>
    </source>
</evidence>
<sequence length="211" mass="24146">MEPQRRSIPKSAGERLMTTIVDDVSQSDPQRCFMSIPRSSDRNDGLRDGSYALIARAVNRCAWWMEDLLGKGAGFPTIATYLNPMDFRHVTLIFGAIKAGYKMFYSSPRNRLKVQVALLEKLECDILMTPEQMSDTTRGVLNSRAMRKFILPDLVFFFEDEPVQPYPYTKTWEEAREDPYVVMHSSGTTGTKNPDPEARHSCCPRRLPTFH</sequence>
<evidence type="ECO:0000313" key="5">
    <source>
        <dbReference type="Proteomes" id="UP000578531"/>
    </source>
</evidence>
<dbReference type="Proteomes" id="UP000578531">
    <property type="component" value="Unassembled WGS sequence"/>
</dbReference>
<dbReference type="PANTHER" id="PTHR43439">
    <property type="entry name" value="PHENYLACETATE-COENZYME A LIGASE"/>
    <property type="match status" value="1"/>
</dbReference>